<dbReference type="PANTHER" id="PTHR43833">
    <property type="entry name" value="POTASSIUM CHANNEL PROTEIN 2-RELATED-RELATED"/>
    <property type="match status" value="1"/>
</dbReference>
<dbReference type="InterPro" id="IPR050721">
    <property type="entry name" value="Trk_Ktr_HKT_K-transport"/>
</dbReference>
<feature type="domain" description="RCK N-terminal" evidence="3">
    <location>
        <begin position="414"/>
        <end position="537"/>
    </location>
</feature>
<dbReference type="InterPro" id="IPR013099">
    <property type="entry name" value="K_chnl_dom"/>
</dbReference>
<dbReference type="AlphaFoldDB" id="E6PG55"/>
<comment type="subcellular location">
    <subcellularLocation>
        <location evidence="1">Cell membrane</location>
        <topology evidence="1">Multi-pass membrane protein</topology>
    </subcellularLocation>
</comment>
<dbReference type="SUPFAM" id="SSF81324">
    <property type="entry name" value="Voltage-gated potassium channels"/>
    <property type="match status" value="1"/>
</dbReference>
<proteinExistence type="predicted"/>
<accession>E6PG55</accession>
<comment type="caution">
    <text evidence="4">The sequence shown here is derived from an EMBL/GenBank/DDBJ whole genome shotgun (WGS) entry which is preliminary data.</text>
</comment>
<dbReference type="SUPFAM" id="SSF51735">
    <property type="entry name" value="NAD(P)-binding Rossmann-fold domains"/>
    <property type="match status" value="2"/>
</dbReference>
<organism evidence="4">
    <name type="scientific">mine drainage metagenome</name>
    <dbReference type="NCBI Taxonomy" id="410659"/>
    <lineage>
        <taxon>unclassified sequences</taxon>
        <taxon>metagenomes</taxon>
        <taxon>ecological metagenomes</taxon>
    </lineage>
</organism>
<keyword evidence="2" id="KW-0472">Membrane</keyword>
<dbReference type="GO" id="GO:0006813">
    <property type="term" value="P:potassium ion transport"/>
    <property type="evidence" value="ECO:0007669"/>
    <property type="project" value="InterPro"/>
</dbReference>
<dbReference type="InterPro" id="IPR003148">
    <property type="entry name" value="RCK_N"/>
</dbReference>
<dbReference type="GO" id="GO:0005886">
    <property type="term" value="C:plasma membrane"/>
    <property type="evidence" value="ECO:0007669"/>
    <property type="project" value="UniProtKB-SubCell"/>
</dbReference>
<keyword evidence="2" id="KW-0812">Transmembrane</keyword>
<dbReference type="Pfam" id="PF07885">
    <property type="entry name" value="Ion_trans_2"/>
    <property type="match status" value="1"/>
</dbReference>
<evidence type="ECO:0000259" key="3">
    <source>
        <dbReference type="PROSITE" id="PS51201"/>
    </source>
</evidence>
<dbReference type="PANTHER" id="PTHR43833:SF11">
    <property type="entry name" value="VOLTAGE-GATED POTASSIUM CHANNEL KCH"/>
    <property type="match status" value="1"/>
</dbReference>
<feature type="transmembrane region" description="Helical" evidence="2">
    <location>
        <begin position="370"/>
        <end position="400"/>
    </location>
</feature>
<gene>
    <name evidence="4" type="ORF">CARN1_1460</name>
</gene>
<reference evidence="4" key="1">
    <citation type="submission" date="2009-10" db="EMBL/GenBank/DDBJ databases">
        <title>Diversity of trophic interactions inside an arsenic-rich microbial ecosystem.</title>
        <authorList>
            <person name="Bertin P.N."/>
            <person name="Heinrich-Salmeron A."/>
            <person name="Pelletier E."/>
            <person name="Goulhen-Chollet F."/>
            <person name="Arsene-Ploetze F."/>
            <person name="Gallien S."/>
            <person name="Calteau A."/>
            <person name="Vallenet D."/>
            <person name="Casiot C."/>
            <person name="Chane-Woon-Ming B."/>
            <person name="Giloteaux L."/>
            <person name="Barakat M."/>
            <person name="Bonnefoy V."/>
            <person name="Bruneel O."/>
            <person name="Chandler M."/>
            <person name="Cleiss J."/>
            <person name="Duran R."/>
            <person name="Elbaz-Poulichet F."/>
            <person name="Fonknechten N."/>
            <person name="Lauga B."/>
            <person name="Mornico D."/>
            <person name="Ortet P."/>
            <person name="Schaeffer C."/>
            <person name="Siguier P."/>
            <person name="Alexander Thil Smith A."/>
            <person name="Van Dorsselaer A."/>
            <person name="Weissenbach J."/>
            <person name="Medigue C."/>
            <person name="Le Paslier D."/>
        </authorList>
    </citation>
    <scope>NUCLEOTIDE SEQUENCE</scope>
</reference>
<dbReference type="PROSITE" id="PS51201">
    <property type="entry name" value="RCK_N"/>
    <property type="match status" value="1"/>
</dbReference>
<sequence length="650" mass="70908">MLAEALIIVVGGDDLAYEVCAEILKTRGHEVALVWKHDDERADRRFTQMAERLAEQYGENFRLIHADATDGDALRQAGLKEKDNPNLGHRFFALVAVSPSDRLNLRIALAARDINDSVRVTIRQFNPLLGQKIQEGLRQNCTAISPAAHAAATYAAAAIDPACRYAMPFPTLETLAERRSRPQSSMNEGDEVGEMRTSGLFGFSERTAAEFGVVGLNVDQAERRINARIVSINGAYPYLCAGDSSASDSELIARKLKAEDHLLVFGAMRALKRSTAEFRERRPWRLSERLQGAFNDIATGIRRTEPILRAVTMVSLGLFVCFSIFFSIVLKLNPLVAVYYVVTTMTTVGYGDITPCANCTTGALSMPTVVALFVSMCAMLTGIFVFAVFTATITSTLNAAQIRRLRGLRQIHRSGHVIVCGSGNVGSLVIDYLRELGEEVVVIEKNPDTMLVELARDHKVDLLTGDVTNDETIAFSSPERAKALVGVTNSDTGNLEAALGARSRSPADSPLHVVLRVDDRDFGESIQRHFGIASFSTSELTAATIAGLARFESTRGRFQVPRPGGAGLATYQLAERLQGEENLPPPSPPDLAARGESVRWIPLFVWRESARGKGMALSIHNFRGEVEPGDRLLFMVPLDQFVVGAGKDSA</sequence>
<name>E6PG55_9ZZZZ</name>
<keyword evidence="2" id="KW-1133">Transmembrane helix</keyword>
<feature type="transmembrane region" description="Helical" evidence="2">
    <location>
        <begin position="307"/>
        <end position="330"/>
    </location>
</feature>
<dbReference type="InterPro" id="IPR036291">
    <property type="entry name" value="NAD(P)-bd_dom_sf"/>
</dbReference>
<dbReference type="EMBL" id="CABL01000008">
    <property type="protein sequence ID" value="CBH75443.1"/>
    <property type="molecule type" value="Genomic_DNA"/>
</dbReference>
<dbReference type="Pfam" id="PF02254">
    <property type="entry name" value="TrkA_N"/>
    <property type="match status" value="2"/>
</dbReference>
<dbReference type="Gene3D" id="3.40.50.720">
    <property type="entry name" value="NAD(P)-binding Rossmann-like Domain"/>
    <property type="match status" value="2"/>
</dbReference>
<evidence type="ECO:0000256" key="2">
    <source>
        <dbReference type="SAM" id="Phobius"/>
    </source>
</evidence>
<dbReference type="Gene3D" id="1.10.287.70">
    <property type="match status" value="1"/>
</dbReference>
<evidence type="ECO:0000313" key="4">
    <source>
        <dbReference type="EMBL" id="CBH75443.1"/>
    </source>
</evidence>
<evidence type="ECO:0000256" key="1">
    <source>
        <dbReference type="ARBA" id="ARBA00004651"/>
    </source>
</evidence>
<protein>
    <recommendedName>
        <fullName evidence="3">RCK N-terminal domain-containing protein</fullName>
    </recommendedName>
</protein>